<reference evidence="2 3" key="1">
    <citation type="journal article" date="2012" name="Genome Biol.">
        <title>Genome and low-iron response of an oceanic diatom adapted to chronic iron limitation.</title>
        <authorList>
            <person name="Lommer M."/>
            <person name="Specht M."/>
            <person name="Roy A.S."/>
            <person name="Kraemer L."/>
            <person name="Andreson R."/>
            <person name="Gutowska M.A."/>
            <person name="Wolf J."/>
            <person name="Bergner S.V."/>
            <person name="Schilhabel M.B."/>
            <person name="Klostermeier U.C."/>
            <person name="Beiko R.G."/>
            <person name="Rosenstiel P."/>
            <person name="Hippler M."/>
            <person name="Laroche J."/>
        </authorList>
    </citation>
    <scope>NUCLEOTIDE SEQUENCE [LARGE SCALE GENOMIC DNA]</scope>
    <source>
        <strain evidence="2 3">CCMP1005</strain>
    </source>
</reference>
<protein>
    <submittedName>
        <fullName evidence="2">Uncharacterized protein</fullName>
    </submittedName>
</protein>
<dbReference type="Proteomes" id="UP000266841">
    <property type="component" value="Unassembled WGS sequence"/>
</dbReference>
<evidence type="ECO:0000313" key="3">
    <source>
        <dbReference type="Proteomes" id="UP000266841"/>
    </source>
</evidence>
<feature type="region of interest" description="Disordered" evidence="1">
    <location>
        <begin position="1"/>
        <end position="49"/>
    </location>
</feature>
<proteinExistence type="predicted"/>
<dbReference type="AlphaFoldDB" id="K0S4Y5"/>
<organism evidence="2 3">
    <name type="scientific">Thalassiosira oceanica</name>
    <name type="common">Marine diatom</name>
    <dbReference type="NCBI Taxonomy" id="159749"/>
    <lineage>
        <taxon>Eukaryota</taxon>
        <taxon>Sar</taxon>
        <taxon>Stramenopiles</taxon>
        <taxon>Ochrophyta</taxon>
        <taxon>Bacillariophyta</taxon>
        <taxon>Coscinodiscophyceae</taxon>
        <taxon>Thalassiosirophycidae</taxon>
        <taxon>Thalassiosirales</taxon>
        <taxon>Thalassiosiraceae</taxon>
        <taxon>Thalassiosira</taxon>
    </lineage>
</organism>
<keyword evidence="3" id="KW-1185">Reference proteome</keyword>
<sequence length="219" mass="23158">PPLAGLLVGRRAVQDEPVGVSRAQDEPRLGQEVPAPGPRAGRVSPRVQSEARATAIAAAADRADGERRMLCRSQWGRCADGKVRRIDSTAHFCGEDFGASPPPRRSPDDDVEAAMDSTELALNARRMCNLGTVALGERVIGRGGAWIEPSWCTDDRSALGFAGPLAENPSRDSPPPLECGEGSSGEVLGLKGVPVSSNGITDEEFEDFKSSRSLDEPLA</sequence>
<evidence type="ECO:0000313" key="2">
    <source>
        <dbReference type="EMBL" id="EJK53967.1"/>
    </source>
</evidence>
<name>K0S4Y5_THAOC</name>
<feature type="non-terminal residue" evidence="2">
    <location>
        <position position="1"/>
    </location>
</feature>
<feature type="compositionally biased region" description="Basic and acidic residues" evidence="1">
    <location>
        <begin position="207"/>
        <end position="219"/>
    </location>
</feature>
<gene>
    <name evidence="2" type="ORF">THAOC_26492</name>
</gene>
<evidence type="ECO:0000256" key="1">
    <source>
        <dbReference type="SAM" id="MobiDB-lite"/>
    </source>
</evidence>
<dbReference type="EMBL" id="AGNL01036634">
    <property type="protein sequence ID" value="EJK53967.1"/>
    <property type="molecule type" value="Genomic_DNA"/>
</dbReference>
<comment type="caution">
    <text evidence="2">The sequence shown here is derived from an EMBL/GenBank/DDBJ whole genome shotgun (WGS) entry which is preliminary data.</text>
</comment>
<accession>K0S4Y5</accession>
<feature type="region of interest" description="Disordered" evidence="1">
    <location>
        <begin position="162"/>
        <end position="219"/>
    </location>
</feature>